<accession>A0A150WQ45</accession>
<feature type="region of interest" description="Disordered" evidence="1">
    <location>
        <begin position="42"/>
        <end position="64"/>
    </location>
</feature>
<comment type="caution">
    <text evidence="3">The sequence shown here is derived from an EMBL/GenBank/DDBJ whole genome shotgun (WGS) entry which is preliminary data.</text>
</comment>
<evidence type="ECO:0000256" key="1">
    <source>
        <dbReference type="SAM" id="MobiDB-lite"/>
    </source>
</evidence>
<keyword evidence="2" id="KW-0472">Membrane</keyword>
<feature type="compositionally biased region" description="Polar residues" evidence="1">
    <location>
        <begin position="45"/>
        <end position="55"/>
    </location>
</feature>
<proteinExistence type="predicted"/>
<evidence type="ECO:0000313" key="3">
    <source>
        <dbReference type="EMBL" id="KYG66419.1"/>
    </source>
</evidence>
<dbReference type="EMBL" id="LUKE01000001">
    <property type="protein sequence ID" value="KYG66419.1"/>
    <property type="molecule type" value="Genomic_DNA"/>
</dbReference>
<dbReference type="AlphaFoldDB" id="A0A150WQ45"/>
<sequence>MSIIDTTTGHSPKAEKKVARILYVCIGVAVVAVLALVLIVGGGSNSLNPYKTDNPAQEAPVESP</sequence>
<evidence type="ECO:0000313" key="4">
    <source>
        <dbReference type="Proteomes" id="UP000075320"/>
    </source>
</evidence>
<keyword evidence="4" id="KW-1185">Reference proteome</keyword>
<keyword evidence="2" id="KW-1133">Transmembrane helix</keyword>
<evidence type="ECO:0000256" key="2">
    <source>
        <dbReference type="SAM" id="Phobius"/>
    </source>
</evidence>
<feature type="transmembrane region" description="Helical" evidence="2">
    <location>
        <begin position="21"/>
        <end position="41"/>
    </location>
</feature>
<gene>
    <name evidence="3" type="ORF">AZI86_05050</name>
</gene>
<organism evidence="3 4">
    <name type="scientific">Bdellovibrio bacteriovorus</name>
    <dbReference type="NCBI Taxonomy" id="959"/>
    <lineage>
        <taxon>Bacteria</taxon>
        <taxon>Pseudomonadati</taxon>
        <taxon>Bdellovibrionota</taxon>
        <taxon>Bdellovibrionia</taxon>
        <taxon>Bdellovibrionales</taxon>
        <taxon>Pseudobdellovibrionaceae</taxon>
        <taxon>Bdellovibrio</taxon>
    </lineage>
</organism>
<protein>
    <submittedName>
        <fullName evidence="3">Uncharacterized protein</fullName>
    </submittedName>
</protein>
<keyword evidence="2" id="KW-0812">Transmembrane</keyword>
<dbReference type="Proteomes" id="UP000075320">
    <property type="component" value="Unassembled WGS sequence"/>
</dbReference>
<dbReference type="RefSeq" id="WP_061833983.1">
    <property type="nucleotide sequence ID" value="NZ_LUKE01000001.1"/>
</dbReference>
<name>A0A150WQ45_BDEBC</name>
<reference evidence="3 4" key="1">
    <citation type="submission" date="2016-03" db="EMBL/GenBank/DDBJ databases">
        <authorList>
            <person name="Ploux O."/>
        </authorList>
    </citation>
    <scope>NUCLEOTIDE SEQUENCE [LARGE SCALE GENOMIC DNA]</scope>
    <source>
        <strain evidence="3 4">R0</strain>
    </source>
</reference>